<evidence type="ECO:0000256" key="8">
    <source>
        <dbReference type="RuleBase" id="RU369061"/>
    </source>
</evidence>
<dbReference type="Proteomes" id="UP000176244">
    <property type="component" value="Unassembled WGS sequence"/>
</dbReference>
<dbReference type="OrthoDB" id="9801219at2"/>
<dbReference type="InterPro" id="IPR029056">
    <property type="entry name" value="Ribokinase-like"/>
</dbReference>
<dbReference type="SUPFAM" id="SSF53613">
    <property type="entry name" value="Ribokinase-like"/>
    <property type="match status" value="1"/>
</dbReference>
<dbReference type="Proteomes" id="UP001163550">
    <property type="component" value="Chromosome"/>
</dbReference>
<evidence type="ECO:0000313" key="12">
    <source>
        <dbReference type="EMBL" id="UYO63183.1"/>
    </source>
</evidence>
<keyword evidence="5 7" id="KW-0067">ATP-binding</keyword>
<dbReference type="GO" id="GO:0009024">
    <property type="term" value="F:tagatose-6-phosphate kinase activity"/>
    <property type="evidence" value="ECO:0007669"/>
    <property type="project" value="UniProtKB-EC"/>
</dbReference>
<dbReference type="PROSITE" id="PS00584">
    <property type="entry name" value="PFKB_KINASES_2"/>
    <property type="match status" value="1"/>
</dbReference>
<dbReference type="FunFam" id="3.40.1190.20:FF:000001">
    <property type="entry name" value="Phosphofructokinase"/>
    <property type="match status" value="1"/>
</dbReference>
<evidence type="ECO:0000256" key="2">
    <source>
        <dbReference type="ARBA" id="ARBA00022679"/>
    </source>
</evidence>
<gene>
    <name evidence="10" type="primary">lacC</name>
    <name evidence="11" type="synonym">pfkB</name>
    <name evidence="10" type="ORF">ACWI_22390</name>
    <name evidence="11" type="ORF">FXB42_04740</name>
    <name evidence="12" type="ORF">LNN31_01685</name>
</gene>
<evidence type="ECO:0000256" key="7">
    <source>
        <dbReference type="PIRNR" id="PIRNR000535"/>
    </source>
</evidence>
<dbReference type="GO" id="GO:0008662">
    <property type="term" value="F:1-phosphofructokinase activity"/>
    <property type="evidence" value="ECO:0007669"/>
    <property type="project" value="UniProtKB-UniRule"/>
</dbReference>
<comment type="pathway">
    <text evidence="7">Carbohydrate metabolism; D-tagatose 6-phosphate degradation; D-glyceraldehyde 3-phosphate and glycerone phosphate from D-tagatose 6-phosphate: step 1/2.</text>
</comment>
<dbReference type="EMBL" id="LKEU01000033">
    <property type="protein sequence ID" value="OFV70039.1"/>
    <property type="molecule type" value="Genomic_DNA"/>
</dbReference>
<evidence type="ECO:0000256" key="3">
    <source>
        <dbReference type="ARBA" id="ARBA00022741"/>
    </source>
</evidence>
<dbReference type="GO" id="GO:0044281">
    <property type="term" value="P:small molecule metabolic process"/>
    <property type="evidence" value="ECO:0007669"/>
    <property type="project" value="UniProtKB-ARBA"/>
</dbReference>
<reference evidence="11 14" key="2">
    <citation type="submission" date="2019-08" db="EMBL/GenBank/DDBJ databases">
        <title>Isolation and enrichment of carboxydotrophic bacteria from anaerobic sludge for the production of bio-based chemicals from syngas.</title>
        <authorList>
            <person name="Antares A.L."/>
            <person name="Moreira J."/>
            <person name="Diender M."/>
            <person name="Parshina S.N."/>
            <person name="Stams A.J.M."/>
            <person name="Alves M."/>
            <person name="Alves J.I."/>
            <person name="Sousa D.Z."/>
        </authorList>
    </citation>
    <scope>NUCLEOTIDE SEQUENCE [LARGE SCALE GENOMIC DNA]</scope>
    <source>
        <strain evidence="11 14">JM</strain>
    </source>
</reference>
<comment type="similarity">
    <text evidence="7">Belongs to the carbohydrate kinase PfkB family. LacC subfamily.</text>
</comment>
<comment type="catalytic activity">
    <reaction evidence="7">
        <text>D-tagatofuranose 6-phosphate + ATP = D-tagatofuranose 1,6-bisphosphate + ADP + H(+)</text>
        <dbReference type="Rhea" id="RHEA:12420"/>
        <dbReference type="ChEBI" id="CHEBI:15378"/>
        <dbReference type="ChEBI" id="CHEBI:30616"/>
        <dbReference type="ChEBI" id="CHEBI:58694"/>
        <dbReference type="ChEBI" id="CHEBI:58695"/>
        <dbReference type="ChEBI" id="CHEBI:456216"/>
        <dbReference type="EC" id="2.7.1.144"/>
    </reaction>
</comment>
<comment type="function">
    <text evidence="8">Catalyzes the ATP-dependent phosphorylation of fructose-l-phosphate to fructose-l,6-bisphosphate.</text>
</comment>
<reference evidence="12" key="3">
    <citation type="submission" date="2021-11" db="EMBL/GenBank/DDBJ databases">
        <title>Isoprene-degrading acetogen.</title>
        <authorList>
            <person name="Yang Y."/>
            <person name="Jin H."/>
            <person name="Yan J."/>
        </authorList>
    </citation>
    <scope>NUCLEOTIDE SEQUENCE</scope>
    <source>
        <strain evidence="12">Berkeley</strain>
    </source>
</reference>
<dbReference type="NCBIfam" id="TIGR03828">
    <property type="entry name" value="pfkB"/>
    <property type="match status" value="1"/>
</dbReference>
<keyword evidence="4 8" id="KW-0418">Kinase</keyword>
<comment type="similarity">
    <text evidence="1">Belongs to the carbohydrate kinase pfkB family.</text>
</comment>
<dbReference type="Pfam" id="PF00294">
    <property type="entry name" value="PfkB"/>
    <property type="match status" value="1"/>
</dbReference>
<dbReference type="AlphaFoldDB" id="A0A1F2PF96"/>
<evidence type="ECO:0000313" key="15">
    <source>
        <dbReference type="Proteomes" id="UP001163550"/>
    </source>
</evidence>
<dbReference type="PANTHER" id="PTHR46566:SF1">
    <property type="entry name" value="1-PHOSPHOFRUCTOKINASE"/>
    <property type="match status" value="1"/>
</dbReference>
<dbReference type="UniPathway" id="UPA00704">
    <property type="reaction ID" value="UER00715"/>
</dbReference>
<protein>
    <recommendedName>
        <fullName evidence="7">Tagatose-6-phosphate kinase</fullName>
        <ecNumber evidence="7">2.7.1.144</ecNumber>
    </recommendedName>
</protein>
<dbReference type="InterPro" id="IPR022463">
    <property type="entry name" value="1-PFruKinase"/>
</dbReference>
<evidence type="ECO:0000313" key="11">
    <source>
        <dbReference type="EMBL" id="TYC87419.1"/>
    </source>
</evidence>
<evidence type="ECO:0000256" key="5">
    <source>
        <dbReference type="ARBA" id="ARBA00022840"/>
    </source>
</evidence>
<dbReference type="PIRSF" id="PIRSF000535">
    <property type="entry name" value="1PFK/6PFK/LacC"/>
    <property type="match status" value="1"/>
</dbReference>
<reference evidence="10 13" key="1">
    <citation type="submission" date="2015-09" db="EMBL/GenBank/DDBJ databases">
        <title>Genome sequence of Acetobacterium wieringae DSM 1911.</title>
        <authorList>
            <person name="Poehlein A."/>
            <person name="Bengelsdorf F.R."/>
            <person name="Schiel-Bengelsdorf B."/>
            <person name="Duerre P."/>
            <person name="Daniel R."/>
        </authorList>
    </citation>
    <scope>NUCLEOTIDE SEQUENCE [LARGE SCALE GENOMIC DNA]</scope>
    <source>
        <strain evidence="10 13">DSM 1911</strain>
    </source>
</reference>
<dbReference type="GO" id="GO:0005524">
    <property type="term" value="F:ATP binding"/>
    <property type="evidence" value="ECO:0007669"/>
    <property type="project" value="UniProtKB-UniRule"/>
</dbReference>
<feature type="domain" description="Carbohydrate kinase PfkB" evidence="9">
    <location>
        <begin position="8"/>
        <end position="285"/>
    </location>
</feature>
<keyword evidence="2 7" id="KW-0808">Transferase</keyword>
<dbReference type="InterPro" id="IPR017583">
    <property type="entry name" value="Tagatose/fructose_Pkinase"/>
</dbReference>
<comment type="catalytic activity">
    <reaction evidence="6 8">
        <text>beta-D-fructose 1-phosphate + ATP = beta-D-fructose 1,6-bisphosphate + ADP + H(+)</text>
        <dbReference type="Rhea" id="RHEA:14213"/>
        <dbReference type="ChEBI" id="CHEBI:15378"/>
        <dbReference type="ChEBI" id="CHEBI:30616"/>
        <dbReference type="ChEBI" id="CHEBI:32966"/>
        <dbReference type="ChEBI" id="CHEBI:138881"/>
        <dbReference type="ChEBI" id="CHEBI:456216"/>
        <dbReference type="EC" id="2.7.1.56"/>
    </reaction>
</comment>
<dbReference type="InterPro" id="IPR002173">
    <property type="entry name" value="Carboh/pur_kinase_PfkB_CS"/>
</dbReference>
<keyword evidence="3 7" id="KW-0547">Nucleotide-binding</keyword>
<evidence type="ECO:0000256" key="1">
    <source>
        <dbReference type="ARBA" id="ARBA00005380"/>
    </source>
</evidence>
<evidence type="ECO:0000256" key="6">
    <source>
        <dbReference type="ARBA" id="ARBA00047745"/>
    </source>
</evidence>
<organism evidence="10 13">
    <name type="scientific">Acetobacterium wieringae</name>
    <dbReference type="NCBI Taxonomy" id="52694"/>
    <lineage>
        <taxon>Bacteria</taxon>
        <taxon>Bacillati</taxon>
        <taxon>Bacillota</taxon>
        <taxon>Clostridia</taxon>
        <taxon>Eubacteriales</taxon>
        <taxon>Eubacteriaceae</taxon>
        <taxon>Acetobacterium</taxon>
    </lineage>
</organism>
<sequence>MIFTVTFNPSLDYIVGLDAFREGEVNRSEWEQLYPGGKGINVSMVLKNLEIRNIALGFIGGFTGKEIQRRIKDFGCYTDFVKIKSGISRINVKIKADQESEINGQGPDISKKELGELFKKLESIEKGDILVLAGSIPAALPEDTYESIMKLLENRGVKIVVDATGELLLRVVKYQPFLIKPNNHELGEMFGVVLNKREDIILYAKRLQQMGAQNVLVSMAGEGAILVDESGKVHEMKPPKGIVKNSVGAGDSMVAGFIAGYLKSQDLQDAFRMGVVTGSASAFSETLATKAEVMKLLDELSHKNEGGRKNADY</sequence>
<dbReference type="STRING" id="52694.ACWI_22390"/>
<dbReference type="EC" id="2.7.1.144" evidence="7"/>
<keyword evidence="15" id="KW-1185">Reference proteome</keyword>
<dbReference type="EMBL" id="VSLA01000005">
    <property type="protein sequence ID" value="TYC87419.1"/>
    <property type="molecule type" value="Genomic_DNA"/>
</dbReference>
<dbReference type="Gene3D" id="3.40.1190.20">
    <property type="match status" value="1"/>
</dbReference>
<dbReference type="GO" id="GO:0005988">
    <property type="term" value="P:lactose metabolic process"/>
    <property type="evidence" value="ECO:0007669"/>
    <property type="project" value="UniProtKB-KW"/>
</dbReference>
<dbReference type="CDD" id="cd01164">
    <property type="entry name" value="FruK_PfkB_like"/>
    <property type="match status" value="1"/>
</dbReference>
<evidence type="ECO:0000313" key="10">
    <source>
        <dbReference type="EMBL" id="OFV70039.1"/>
    </source>
</evidence>
<dbReference type="InterPro" id="IPR011611">
    <property type="entry name" value="PfkB_dom"/>
</dbReference>
<name>A0A1F2PF96_9FIRM</name>
<keyword evidence="7" id="KW-0423">Lactose metabolism</keyword>
<dbReference type="GO" id="GO:0016052">
    <property type="term" value="P:carbohydrate catabolic process"/>
    <property type="evidence" value="ECO:0007669"/>
    <property type="project" value="UniProtKB-ARBA"/>
</dbReference>
<dbReference type="NCBIfam" id="TIGR03168">
    <property type="entry name" value="1-PFK"/>
    <property type="match status" value="1"/>
</dbReference>
<proteinExistence type="inferred from homology"/>
<dbReference type="RefSeq" id="WP_070371530.1">
    <property type="nucleotide sequence ID" value="NZ_CABIIK010000027.1"/>
</dbReference>
<evidence type="ECO:0000313" key="14">
    <source>
        <dbReference type="Proteomes" id="UP000322619"/>
    </source>
</evidence>
<dbReference type="GO" id="GO:2001059">
    <property type="term" value="P:D-tagatose 6-phosphate catabolic process"/>
    <property type="evidence" value="ECO:0007669"/>
    <property type="project" value="UniProtKB-UniPathway"/>
</dbReference>
<dbReference type="GO" id="GO:0005829">
    <property type="term" value="C:cytosol"/>
    <property type="evidence" value="ECO:0007669"/>
    <property type="project" value="TreeGrafter"/>
</dbReference>
<evidence type="ECO:0000256" key="4">
    <source>
        <dbReference type="ARBA" id="ARBA00022777"/>
    </source>
</evidence>
<dbReference type="EMBL" id="CP087994">
    <property type="protein sequence ID" value="UYO63183.1"/>
    <property type="molecule type" value="Genomic_DNA"/>
</dbReference>
<accession>A0A1F2PF96</accession>
<evidence type="ECO:0000259" key="9">
    <source>
        <dbReference type="Pfam" id="PF00294"/>
    </source>
</evidence>
<dbReference type="PANTHER" id="PTHR46566">
    <property type="entry name" value="1-PHOSPHOFRUCTOKINASE-RELATED"/>
    <property type="match status" value="1"/>
</dbReference>
<dbReference type="Proteomes" id="UP000322619">
    <property type="component" value="Unassembled WGS sequence"/>
</dbReference>
<evidence type="ECO:0000313" key="13">
    <source>
        <dbReference type="Proteomes" id="UP000176244"/>
    </source>
</evidence>